<dbReference type="PROSITE" id="PS00166">
    <property type="entry name" value="ENOYL_COA_HYDRATASE"/>
    <property type="match status" value="1"/>
</dbReference>
<dbReference type="PANTHER" id="PTHR11941">
    <property type="entry name" value="ENOYL-COA HYDRATASE-RELATED"/>
    <property type="match status" value="1"/>
</dbReference>
<comment type="caution">
    <text evidence="3">The sequence shown here is derived from an EMBL/GenBank/DDBJ whole genome shotgun (WGS) entry which is preliminary data.</text>
</comment>
<evidence type="ECO:0000313" key="4">
    <source>
        <dbReference type="Proteomes" id="UP001267638"/>
    </source>
</evidence>
<name>A0ABU1X6Q1_SPHXE</name>
<accession>A0ABU1X6Q1</accession>
<dbReference type="InterPro" id="IPR029045">
    <property type="entry name" value="ClpP/crotonase-like_dom_sf"/>
</dbReference>
<evidence type="ECO:0000256" key="2">
    <source>
        <dbReference type="RuleBase" id="RU003707"/>
    </source>
</evidence>
<reference evidence="3 4" key="1">
    <citation type="submission" date="2023-07" db="EMBL/GenBank/DDBJ databases">
        <title>Sorghum-associated microbial communities from plants grown in Nebraska, USA.</title>
        <authorList>
            <person name="Schachtman D."/>
        </authorList>
    </citation>
    <scope>NUCLEOTIDE SEQUENCE [LARGE SCALE GENOMIC DNA]</scope>
    <source>
        <strain evidence="3 4">4256</strain>
    </source>
</reference>
<comment type="similarity">
    <text evidence="1 2">Belongs to the enoyl-CoA hydratase/isomerase family.</text>
</comment>
<keyword evidence="4" id="KW-1185">Reference proteome</keyword>
<dbReference type="Proteomes" id="UP001267638">
    <property type="component" value="Unassembled WGS sequence"/>
</dbReference>
<dbReference type="EMBL" id="JAVDWV010000021">
    <property type="protein sequence ID" value="MDR7156817.1"/>
    <property type="molecule type" value="Genomic_DNA"/>
</dbReference>
<protein>
    <submittedName>
        <fullName evidence="3">Enoyl-CoA hydratase/carnithine racemase</fullName>
    </submittedName>
</protein>
<gene>
    <name evidence="3" type="ORF">J2W40_003663</name>
</gene>
<organism evidence="3 4">
    <name type="scientific">Sphingobium xenophagum</name>
    <dbReference type="NCBI Taxonomy" id="121428"/>
    <lineage>
        <taxon>Bacteria</taxon>
        <taxon>Pseudomonadati</taxon>
        <taxon>Pseudomonadota</taxon>
        <taxon>Alphaproteobacteria</taxon>
        <taxon>Sphingomonadales</taxon>
        <taxon>Sphingomonadaceae</taxon>
        <taxon>Sphingobium</taxon>
    </lineage>
</organism>
<dbReference type="InterPro" id="IPR018376">
    <property type="entry name" value="Enoyl-CoA_hyd/isom_CS"/>
</dbReference>
<evidence type="ECO:0000313" key="3">
    <source>
        <dbReference type="EMBL" id="MDR7156817.1"/>
    </source>
</evidence>
<dbReference type="CDD" id="cd06558">
    <property type="entry name" value="crotonase-like"/>
    <property type="match status" value="1"/>
</dbReference>
<sequence>MTTIRFEREGAVGYIVLAAAPFNRVDRDFPVNLAAAIRAASESDIRVLVVRPEGPNFSLGGDVRQWPGKDINWFRTFVAEVHAAYRAIEALRIPTIASVRGIAMGGGFELVLACDFVVASEQAQFQCVEVIAGQLPLAGGIQRLADAIGRTRAVKLAMLGEPISGTAGAEMGFVTMAVPDDQLEQATTELAERLGSGPTLAYAAIRALMKIWSSGGTPAADAAMMDLTTELFRSQDTTNAFAQVAEALEAGEEIPPKPLFVGS</sequence>
<dbReference type="Pfam" id="PF00378">
    <property type="entry name" value="ECH_1"/>
    <property type="match status" value="1"/>
</dbReference>
<dbReference type="RefSeq" id="WP_310227352.1">
    <property type="nucleotide sequence ID" value="NZ_JAVDWV010000021.1"/>
</dbReference>
<dbReference type="Gene3D" id="3.90.226.10">
    <property type="entry name" value="2-enoyl-CoA Hydratase, Chain A, domain 1"/>
    <property type="match status" value="1"/>
</dbReference>
<evidence type="ECO:0000256" key="1">
    <source>
        <dbReference type="ARBA" id="ARBA00005254"/>
    </source>
</evidence>
<dbReference type="PANTHER" id="PTHR11941:SF54">
    <property type="entry name" value="ENOYL-COA HYDRATASE, MITOCHONDRIAL"/>
    <property type="match status" value="1"/>
</dbReference>
<proteinExistence type="inferred from homology"/>
<dbReference type="SUPFAM" id="SSF52096">
    <property type="entry name" value="ClpP/crotonase"/>
    <property type="match status" value="1"/>
</dbReference>
<dbReference type="InterPro" id="IPR001753">
    <property type="entry name" value="Enoyl-CoA_hydra/iso"/>
</dbReference>